<dbReference type="InterPro" id="IPR036734">
    <property type="entry name" value="Neur_chan_lig-bd_sf"/>
</dbReference>
<feature type="region of interest" description="Disordered" evidence="7">
    <location>
        <begin position="1"/>
        <end position="292"/>
    </location>
</feature>
<dbReference type="Gene3D" id="1.20.58.390">
    <property type="entry name" value="Neurotransmitter-gated ion-channel transmembrane domain"/>
    <property type="match status" value="1"/>
</dbReference>
<evidence type="ECO:0000256" key="1">
    <source>
        <dbReference type="ARBA" id="ARBA00004141"/>
    </source>
</evidence>
<dbReference type="CDD" id="cd00112">
    <property type="entry name" value="LDLa"/>
    <property type="match status" value="1"/>
</dbReference>
<dbReference type="InterPro" id="IPR038050">
    <property type="entry name" value="Neuro_actylchol_rec"/>
</dbReference>
<protein>
    <submittedName>
        <fullName evidence="10">Glutamate-gated chloride channel alpha-like 2</fullName>
    </submittedName>
</protein>
<feature type="transmembrane region" description="Helical" evidence="8">
    <location>
        <begin position="930"/>
        <end position="948"/>
    </location>
</feature>
<evidence type="ECO:0000313" key="11">
    <source>
        <dbReference type="Proteomes" id="UP000747542"/>
    </source>
</evidence>
<dbReference type="SUPFAM" id="SSF90112">
    <property type="entry name" value="Neurotransmitter-gated ion-channel transmembrane pore"/>
    <property type="match status" value="1"/>
</dbReference>
<comment type="caution">
    <text evidence="6">Lacks conserved residue(s) required for the propagation of feature annotation.</text>
</comment>
<feature type="transmembrane region" description="Helical" evidence="8">
    <location>
        <begin position="988"/>
        <end position="1006"/>
    </location>
</feature>
<feature type="compositionally biased region" description="Basic and acidic residues" evidence="7">
    <location>
        <begin position="208"/>
        <end position="244"/>
    </location>
</feature>
<feature type="transmembrane region" description="Helical" evidence="8">
    <location>
        <begin position="1051"/>
        <end position="1071"/>
    </location>
</feature>
<feature type="disulfide bond" evidence="6">
    <location>
        <begin position="691"/>
        <end position="706"/>
    </location>
</feature>
<evidence type="ECO:0000256" key="7">
    <source>
        <dbReference type="SAM" id="MobiDB-lite"/>
    </source>
</evidence>
<evidence type="ECO:0000256" key="8">
    <source>
        <dbReference type="SAM" id="Phobius"/>
    </source>
</evidence>
<feature type="compositionally biased region" description="Gly residues" evidence="7">
    <location>
        <begin position="190"/>
        <end position="202"/>
    </location>
</feature>
<evidence type="ECO:0000256" key="6">
    <source>
        <dbReference type="PROSITE-ProRule" id="PRU00124"/>
    </source>
</evidence>
<dbReference type="PANTHER" id="PTHR18945">
    <property type="entry name" value="NEUROTRANSMITTER GATED ION CHANNEL"/>
    <property type="match status" value="1"/>
</dbReference>
<keyword evidence="2 8" id="KW-0812">Transmembrane</keyword>
<feature type="domain" description="Neurotransmitter-gated ion-channel ligand-binding" evidence="9">
    <location>
        <begin position="704"/>
        <end position="788"/>
    </location>
</feature>
<dbReference type="GO" id="GO:0004888">
    <property type="term" value="F:transmembrane signaling receptor activity"/>
    <property type="evidence" value="ECO:0007669"/>
    <property type="project" value="InterPro"/>
</dbReference>
<feature type="compositionally biased region" description="Basic and acidic residues" evidence="7">
    <location>
        <begin position="54"/>
        <end position="67"/>
    </location>
</feature>
<evidence type="ECO:0000313" key="10">
    <source>
        <dbReference type="EMBL" id="KAG7169342.1"/>
    </source>
</evidence>
<keyword evidence="5 6" id="KW-1015">Disulfide bond</keyword>
<dbReference type="InterPro" id="IPR036055">
    <property type="entry name" value="LDL_receptor-like_sf"/>
</dbReference>
<dbReference type="InterPro" id="IPR006202">
    <property type="entry name" value="Neur_chan_lig-bd"/>
</dbReference>
<dbReference type="Gene3D" id="2.70.170.10">
    <property type="entry name" value="Neurotransmitter-gated ion-channel ligand-binding domain"/>
    <property type="match status" value="1"/>
</dbReference>
<feature type="compositionally biased region" description="Basic residues" evidence="7">
    <location>
        <begin position="157"/>
        <end position="170"/>
    </location>
</feature>
<evidence type="ECO:0000256" key="5">
    <source>
        <dbReference type="ARBA" id="ARBA00023157"/>
    </source>
</evidence>
<dbReference type="SMART" id="SM00192">
    <property type="entry name" value="LDLa"/>
    <property type="match status" value="1"/>
</dbReference>
<dbReference type="SUPFAM" id="SSF63712">
    <property type="entry name" value="Nicotinic receptor ligand binding domain-like"/>
    <property type="match status" value="1"/>
</dbReference>
<dbReference type="GO" id="GO:0005230">
    <property type="term" value="F:extracellular ligand-gated monoatomic ion channel activity"/>
    <property type="evidence" value="ECO:0007669"/>
    <property type="project" value="InterPro"/>
</dbReference>
<evidence type="ECO:0000256" key="2">
    <source>
        <dbReference type="ARBA" id="ARBA00022692"/>
    </source>
</evidence>
<name>A0A8J5MZX6_HOMAM</name>
<keyword evidence="4 8" id="KW-0472">Membrane</keyword>
<dbReference type="Pfam" id="PF02931">
    <property type="entry name" value="Neur_chan_LBD"/>
    <property type="match status" value="1"/>
</dbReference>
<comment type="caution">
    <text evidence="10">The sequence shown here is derived from an EMBL/GenBank/DDBJ whole genome shotgun (WGS) entry which is preliminary data.</text>
</comment>
<proteinExistence type="predicted"/>
<gene>
    <name evidence="10" type="primary">Glc1-L2</name>
    <name evidence="10" type="ORF">Hamer_G024309</name>
</gene>
<organism evidence="10 11">
    <name type="scientific">Homarus americanus</name>
    <name type="common">American lobster</name>
    <dbReference type="NCBI Taxonomy" id="6706"/>
    <lineage>
        <taxon>Eukaryota</taxon>
        <taxon>Metazoa</taxon>
        <taxon>Ecdysozoa</taxon>
        <taxon>Arthropoda</taxon>
        <taxon>Crustacea</taxon>
        <taxon>Multicrustacea</taxon>
        <taxon>Malacostraca</taxon>
        <taxon>Eumalacostraca</taxon>
        <taxon>Eucarida</taxon>
        <taxon>Decapoda</taxon>
        <taxon>Pleocyemata</taxon>
        <taxon>Astacidea</taxon>
        <taxon>Nephropoidea</taxon>
        <taxon>Nephropidae</taxon>
        <taxon>Homarus</taxon>
    </lineage>
</organism>
<feature type="compositionally biased region" description="Basic and acidic residues" evidence="7">
    <location>
        <begin position="171"/>
        <end position="183"/>
    </location>
</feature>
<dbReference type="InterPro" id="IPR013320">
    <property type="entry name" value="ConA-like_dom_sf"/>
</dbReference>
<accession>A0A8J5MZX6</accession>
<feature type="disulfide bond" evidence="6">
    <location>
        <begin position="672"/>
        <end position="684"/>
    </location>
</feature>
<dbReference type="SUPFAM" id="SSF49899">
    <property type="entry name" value="Concanavalin A-like lectins/glucanases"/>
    <property type="match status" value="1"/>
</dbReference>
<feature type="compositionally biased region" description="Basic and acidic residues" evidence="7">
    <location>
        <begin position="141"/>
        <end position="151"/>
    </location>
</feature>
<evidence type="ECO:0000256" key="3">
    <source>
        <dbReference type="ARBA" id="ARBA00022989"/>
    </source>
</evidence>
<evidence type="ECO:0000256" key="4">
    <source>
        <dbReference type="ARBA" id="ARBA00023136"/>
    </source>
</evidence>
<feature type="transmembrane region" description="Helical" evidence="8">
    <location>
        <begin position="955"/>
        <end position="976"/>
    </location>
</feature>
<dbReference type="GO" id="GO:0016020">
    <property type="term" value="C:membrane"/>
    <property type="evidence" value="ECO:0007669"/>
    <property type="project" value="UniProtKB-SubCell"/>
</dbReference>
<comment type="subcellular location">
    <subcellularLocation>
        <location evidence="1">Membrane</location>
        <topology evidence="1">Multi-pass membrane protein</topology>
    </subcellularLocation>
</comment>
<feature type="compositionally biased region" description="Basic and acidic residues" evidence="7">
    <location>
        <begin position="80"/>
        <end position="114"/>
    </location>
</feature>
<dbReference type="AlphaFoldDB" id="A0A8J5MZX6"/>
<keyword evidence="11" id="KW-1185">Reference proteome</keyword>
<dbReference type="InterPro" id="IPR006201">
    <property type="entry name" value="Neur_channel"/>
</dbReference>
<reference evidence="10" key="1">
    <citation type="journal article" date="2021" name="Sci. Adv.">
        <title>The American lobster genome reveals insights on longevity, neural, and immune adaptations.</title>
        <authorList>
            <person name="Polinski J.M."/>
            <person name="Zimin A.V."/>
            <person name="Clark K.F."/>
            <person name="Kohn A.B."/>
            <person name="Sadowski N."/>
            <person name="Timp W."/>
            <person name="Ptitsyn A."/>
            <person name="Khanna P."/>
            <person name="Romanova D.Y."/>
            <person name="Williams P."/>
            <person name="Greenwood S.J."/>
            <person name="Moroz L.L."/>
            <person name="Walt D.R."/>
            <person name="Bodnar A.G."/>
        </authorList>
    </citation>
    <scope>NUCLEOTIDE SEQUENCE</scope>
    <source>
        <strain evidence="10">GMGI-L3</strain>
    </source>
</reference>
<feature type="compositionally biased region" description="Gly residues" evidence="7">
    <location>
        <begin position="250"/>
        <end position="286"/>
    </location>
</feature>
<dbReference type="Proteomes" id="UP000747542">
    <property type="component" value="Unassembled WGS sequence"/>
</dbReference>
<dbReference type="EMBL" id="JAHLQT010017232">
    <property type="protein sequence ID" value="KAG7169342.1"/>
    <property type="molecule type" value="Genomic_DNA"/>
</dbReference>
<dbReference type="InterPro" id="IPR002172">
    <property type="entry name" value="LDrepeatLR_classA_rpt"/>
</dbReference>
<dbReference type="PROSITE" id="PS50068">
    <property type="entry name" value="LDLRA_2"/>
    <property type="match status" value="1"/>
</dbReference>
<sequence length="1072" mass="121118">MVRRHTGGTPTEGTGGNTNRRHRWKQQKEGWEQQQKERWNNKEGTEGGTPTEGTGEHQQKAQVEHQQKAQVGTTEGGVKQQEEVEQKKEEVEQQKEEVEQQKEEEVEQKQEVEQQRGWNNRRGWQQEGVEQQRGWNNRGVEQQKEGVEQQQKEGWNNKRRHRRWNNRRRWKQQEEEQKEEVNNRRRRWSKGGGGTTGGGTTEGGVEQQQKEGVEQQKKAQKVEQQKEGVEQQEEVEQKKEEGNNRRRRGGGATEGGGGTEAGEGGTEAGEGGTEAGEGGTEAGGGTQTSSEDRVPGVLLTSWDAHLCASLPVLTSFTGVLTDLTMCALIRPLVEEASGTVFFYTTNNMFMMTEIYKYELRLTVRHNQFVFNARLLPDAWNPVCVGYHSGYTQVWAALRGEFLNVKTVHSVDYTRRGYKLCLGAPLRDTKTPTFVGDVAAVLVVAEWPRLKLPNLATCDTLVSDSVASSILGHTWRGVGHLLRVDYNQEEFCSGGSHTHWVKVPGGYTKTRDTCQSLGGHVATRQEATYGRVTVADKTCITDDLHVSWLGHDHQDPGPLAARCPTLLVNGTIGSRSCLDDLECSVCGAPVWLRYTLYGDVPQFDRYFFLRTLSDGSSYFQGVDTSQITLTDGWWVLSSRVHRHTWRLTSDPWPVGRHLWYCGHTTTTLTLTSCTMAQFSSHSGHCLPRSRRCNSIHDFPDGSDEERCQERLVERPHDYDTLTPPTNSNNEPIQVSYMFTVNNIQEISTTPETAVVDMTITLCWHDPRLRIWDGPRLTVFPCSRIWYPEVGGRAGDGTGGEINLRVDQRGCYVNDLNTRYDLNDPLMGRVRHGADTLIYMNQQLRLKSPCYGEPYLYPYGNYECNVSFYMKSFNMEDRLQAQHPTGRVNYVSKTRRLLGYRLLGITFENESSCGTLTVHLRSEFEYHILNTLAPSVLVVIICYSSLFFPLGSFTDRIMVSLGALLVLAALFSQISGFYVSTPYYRLLDMWYASLISLCFIIVMVNMMVNCLQQKRTQHTLYSLVSSRSEQDASQESLRSPPERGAHLNMACKVLLLALFTAGAVIFTLLATNVI</sequence>
<dbReference type="InterPro" id="IPR036719">
    <property type="entry name" value="Neuro-gated_channel_TM_sf"/>
</dbReference>
<keyword evidence="3 8" id="KW-1133">Transmembrane helix</keyword>
<evidence type="ECO:0000259" key="9">
    <source>
        <dbReference type="Pfam" id="PF02931"/>
    </source>
</evidence>
<feature type="compositionally biased region" description="Basic and acidic residues" evidence="7">
    <location>
        <begin position="26"/>
        <end position="45"/>
    </location>
</feature>
<dbReference type="Gene3D" id="4.10.400.10">
    <property type="entry name" value="Low-density Lipoprotein Receptor"/>
    <property type="match status" value="1"/>
</dbReference>
<dbReference type="SUPFAM" id="SSF57424">
    <property type="entry name" value="LDL receptor-like module"/>
    <property type="match status" value="1"/>
</dbReference>